<dbReference type="EMBL" id="KV424034">
    <property type="protein sequence ID" value="KZT53574.1"/>
    <property type="molecule type" value="Genomic_DNA"/>
</dbReference>
<organism evidence="3 4">
    <name type="scientific">Calocera cornea HHB12733</name>
    <dbReference type="NCBI Taxonomy" id="1353952"/>
    <lineage>
        <taxon>Eukaryota</taxon>
        <taxon>Fungi</taxon>
        <taxon>Dikarya</taxon>
        <taxon>Basidiomycota</taxon>
        <taxon>Agaricomycotina</taxon>
        <taxon>Dacrymycetes</taxon>
        <taxon>Dacrymycetales</taxon>
        <taxon>Dacrymycetaceae</taxon>
        <taxon>Calocera</taxon>
    </lineage>
</organism>
<evidence type="ECO:0000313" key="4">
    <source>
        <dbReference type="Proteomes" id="UP000076842"/>
    </source>
</evidence>
<keyword evidence="4" id="KW-1185">Reference proteome</keyword>
<protein>
    <submittedName>
        <fullName evidence="3">Uncharacterized protein</fullName>
    </submittedName>
</protein>
<proteinExistence type="predicted"/>
<evidence type="ECO:0000313" key="3">
    <source>
        <dbReference type="EMBL" id="KZT53574.1"/>
    </source>
</evidence>
<dbReference type="AlphaFoldDB" id="A0A165DUJ6"/>
<dbReference type="InterPro" id="IPR001680">
    <property type="entry name" value="WD40_rpt"/>
</dbReference>
<dbReference type="InterPro" id="IPR036322">
    <property type="entry name" value="WD40_repeat_dom_sf"/>
</dbReference>
<dbReference type="InterPro" id="IPR015943">
    <property type="entry name" value="WD40/YVTN_repeat-like_dom_sf"/>
</dbReference>
<keyword evidence="1" id="KW-0853">WD repeat</keyword>
<feature type="repeat" description="WD" evidence="1">
    <location>
        <begin position="462"/>
        <end position="504"/>
    </location>
</feature>
<gene>
    <name evidence="3" type="ORF">CALCODRAFT_48994</name>
</gene>
<dbReference type="Gene3D" id="2.130.10.10">
    <property type="entry name" value="YVTN repeat-like/Quinoprotein amine dehydrogenase"/>
    <property type="match status" value="1"/>
</dbReference>
<dbReference type="SUPFAM" id="SSF50978">
    <property type="entry name" value="WD40 repeat-like"/>
    <property type="match status" value="1"/>
</dbReference>
<dbReference type="Proteomes" id="UP000076842">
    <property type="component" value="Unassembled WGS sequence"/>
</dbReference>
<name>A0A165DUJ6_9BASI</name>
<dbReference type="PROSITE" id="PS50082">
    <property type="entry name" value="WD_REPEATS_2"/>
    <property type="match status" value="1"/>
</dbReference>
<dbReference type="InParanoid" id="A0A165DUJ6"/>
<dbReference type="STRING" id="1353952.A0A165DUJ6"/>
<feature type="compositionally biased region" description="Acidic residues" evidence="2">
    <location>
        <begin position="28"/>
        <end position="82"/>
    </location>
</feature>
<feature type="region of interest" description="Disordered" evidence="2">
    <location>
        <begin position="28"/>
        <end position="86"/>
    </location>
</feature>
<accession>A0A165DUJ6</accession>
<sequence length="639" mass="69099">MADNLKVLSERLDALSQRFKAVKAAWLEEDDDASGSEEEEEAVDENDNDAEVEEAGDEDPDWEDEEDAVGGEQTEEEVEDDFDGTKEEVSACLQELCNLAREATAEGEPPGSATIKRISDLENSMVNFAFTEEVGEALFDYIPPYCGNVGDNKSVGIGIDMGAFEELLKMTIGSSTIKTDMSENVIGDRGRPYDPASAPSPHSSLLARFQPQHPPVPDSCTEGGRALREARAEISSFPVGTPSRLASSASVIAIVHNDSRGRNPSLTAAFTTQSLGADRATCSIRTLLAGGSTQIIVDEQVQRIAVADRSRIKTFKWAEVAEGSSGSSMSLFPLNTLDTSEVSGPIGSMANGSIILRPGKKTVAVWNMDKVATHGTSGIKAIGKKLNLDDLEDVDSTDLVELSSGSKPNRMVRLEADVARAQIETWTNAPSALSSTSFICGFEEEFRCMHVDMETGKIGGRYIGHGETITSVSSSPEDPHVFVTTAKDGVVRMYDVRQPTPTFAAYTTDETVLGAAVAYYDILFVGGTKTELITCWDVQATKPLYELSTGNNQITGLAWNSSTQSLYAATSCPHVDSEGNPIEMRKLRGGQNTRARKWPKKAFHNEMFFGVPYDAGGHRLYRYAFKPNATASTIPAYSH</sequence>
<dbReference type="SMART" id="SM00320">
    <property type="entry name" value="WD40"/>
    <property type="match status" value="1"/>
</dbReference>
<evidence type="ECO:0000256" key="1">
    <source>
        <dbReference type="PROSITE-ProRule" id="PRU00221"/>
    </source>
</evidence>
<reference evidence="3 4" key="1">
    <citation type="journal article" date="2016" name="Mol. Biol. Evol.">
        <title>Comparative Genomics of Early-Diverging Mushroom-Forming Fungi Provides Insights into the Origins of Lignocellulose Decay Capabilities.</title>
        <authorList>
            <person name="Nagy L.G."/>
            <person name="Riley R."/>
            <person name="Tritt A."/>
            <person name="Adam C."/>
            <person name="Daum C."/>
            <person name="Floudas D."/>
            <person name="Sun H."/>
            <person name="Yadav J.S."/>
            <person name="Pangilinan J."/>
            <person name="Larsson K.H."/>
            <person name="Matsuura K."/>
            <person name="Barry K."/>
            <person name="Labutti K."/>
            <person name="Kuo R."/>
            <person name="Ohm R.A."/>
            <person name="Bhattacharya S.S."/>
            <person name="Shirouzu T."/>
            <person name="Yoshinaga Y."/>
            <person name="Martin F.M."/>
            <person name="Grigoriev I.V."/>
            <person name="Hibbett D.S."/>
        </authorList>
    </citation>
    <scope>NUCLEOTIDE SEQUENCE [LARGE SCALE GENOMIC DNA]</scope>
    <source>
        <strain evidence="3 4">HHB12733</strain>
    </source>
</reference>
<dbReference type="OrthoDB" id="548949at2759"/>
<evidence type="ECO:0000256" key="2">
    <source>
        <dbReference type="SAM" id="MobiDB-lite"/>
    </source>
</evidence>